<gene>
    <name evidence="10" type="ORF">CWC19_13600</name>
</gene>
<evidence type="ECO:0000259" key="9">
    <source>
        <dbReference type="Pfam" id="PF12704"/>
    </source>
</evidence>
<protein>
    <submittedName>
        <fullName evidence="10">Cell division protein FtsX</fullName>
    </submittedName>
</protein>
<keyword evidence="3 7" id="KW-0812">Transmembrane</keyword>
<dbReference type="AlphaFoldDB" id="A0A5S3V8M3"/>
<evidence type="ECO:0000256" key="2">
    <source>
        <dbReference type="ARBA" id="ARBA00022475"/>
    </source>
</evidence>
<evidence type="ECO:0000259" key="8">
    <source>
        <dbReference type="Pfam" id="PF02687"/>
    </source>
</evidence>
<dbReference type="GO" id="GO:0022857">
    <property type="term" value="F:transmembrane transporter activity"/>
    <property type="evidence" value="ECO:0007669"/>
    <property type="project" value="TreeGrafter"/>
</dbReference>
<keyword evidence="10" id="KW-0131">Cell cycle</keyword>
<dbReference type="EMBL" id="PNBX01000055">
    <property type="protein sequence ID" value="TMO67571.1"/>
    <property type="molecule type" value="Genomic_DNA"/>
</dbReference>
<name>A0A5S3V8M3_9GAMM</name>
<dbReference type="InterPro" id="IPR050250">
    <property type="entry name" value="Macrolide_Exporter_MacB"/>
</dbReference>
<evidence type="ECO:0000313" key="11">
    <source>
        <dbReference type="Proteomes" id="UP000307217"/>
    </source>
</evidence>
<evidence type="ECO:0000256" key="1">
    <source>
        <dbReference type="ARBA" id="ARBA00004651"/>
    </source>
</evidence>
<comment type="subcellular location">
    <subcellularLocation>
        <location evidence="1">Cell membrane</location>
        <topology evidence="1">Multi-pass membrane protein</topology>
    </subcellularLocation>
</comment>
<keyword evidence="2" id="KW-1003">Cell membrane</keyword>
<proteinExistence type="inferred from homology"/>
<evidence type="ECO:0000313" key="10">
    <source>
        <dbReference type="EMBL" id="TMO67571.1"/>
    </source>
</evidence>
<dbReference type="PANTHER" id="PTHR30572:SF4">
    <property type="entry name" value="ABC TRANSPORTER PERMEASE YTRF"/>
    <property type="match status" value="1"/>
</dbReference>
<comment type="similarity">
    <text evidence="6">Belongs to the ABC-4 integral membrane protein family.</text>
</comment>
<feature type="transmembrane region" description="Helical" evidence="7">
    <location>
        <begin position="361"/>
        <end position="383"/>
    </location>
</feature>
<dbReference type="Proteomes" id="UP000307217">
    <property type="component" value="Unassembled WGS sequence"/>
</dbReference>
<dbReference type="InterPro" id="IPR003838">
    <property type="entry name" value="ABC3_permease_C"/>
</dbReference>
<dbReference type="PANTHER" id="PTHR30572">
    <property type="entry name" value="MEMBRANE COMPONENT OF TRANSPORTER-RELATED"/>
    <property type="match status" value="1"/>
</dbReference>
<organism evidence="10 11">
    <name type="scientific">Pseudoalteromonas aurantia</name>
    <dbReference type="NCBI Taxonomy" id="43654"/>
    <lineage>
        <taxon>Bacteria</taxon>
        <taxon>Pseudomonadati</taxon>
        <taxon>Pseudomonadota</taxon>
        <taxon>Gammaproteobacteria</taxon>
        <taxon>Alteromonadales</taxon>
        <taxon>Pseudoalteromonadaceae</taxon>
        <taxon>Pseudoalteromonas</taxon>
    </lineage>
</organism>
<feature type="transmembrane region" description="Helical" evidence="7">
    <location>
        <begin position="323"/>
        <end position="349"/>
    </location>
</feature>
<evidence type="ECO:0000256" key="6">
    <source>
        <dbReference type="ARBA" id="ARBA00038076"/>
    </source>
</evidence>
<evidence type="ECO:0000256" key="5">
    <source>
        <dbReference type="ARBA" id="ARBA00023136"/>
    </source>
</evidence>
<dbReference type="RefSeq" id="WP_138592372.1">
    <property type="nucleotide sequence ID" value="NZ_PNBX01000055.1"/>
</dbReference>
<evidence type="ECO:0000256" key="3">
    <source>
        <dbReference type="ARBA" id="ARBA00022692"/>
    </source>
</evidence>
<dbReference type="Pfam" id="PF12704">
    <property type="entry name" value="MacB_PCD"/>
    <property type="match status" value="1"/>
</dbReference>
<dbReference type="InterPro" id="IPR025857">
    <property type="entry name" value="MacB_PCD"/>
</dbReference>
<keyword evidence="4 7" id="KW-1133">Transmembrane helix</keyword>
<dbReference type="GO" id="GO:0051301">
    <property type="term" value="P:cell division"/>
    <property type="evidence" value="ECO:0007669"/>
    <property type="project" value="UniProtKB-KW"/>
</dbReference>
<feature type="transmembrane region" description="Helical" evidence="7">
    <location>
        <begin position="279"/>
        <end position="303"/>
    </location>
</feature>
<keyword evidence="5 7" id="KW-0472">Membrane</keyword>
<accession>A0A5S3V8M3</accession>
<reference evidence="10 11" key="1">
    <citation type="submission" date="2018-01" db="EMBL/GenBank/DDBJ databases">
        <authorList>
            <person name="Paulsen S."/>
            <person name="Gram L.K."/>
        </authorList>
    </citation>
    <scope>NUCLEOTIDE SEQUENCE [LARGE SCALE GENOMIC DNA]</scope>
    <source>
        <strain evidence="10 11">S3790</strain>
    </source>
</reference>
<dbReference type="Pfam" id="PF02687">
    <property type="entry name" value="FtsX"/>
    <property type="match status" value="1"/>
</dbReference>
<evidence type="ECO:0000256" key="4">
    <source>
        <dbReference type="ARBA" id="ARBA00022989"/>
    </source>
</evidence>
<feature type="domain" description="MacB-like periplasmic core" evidence="9">
    <location>
        <begin position="74"/>
        <end position="243"/>
    </location>
</feature>
<feature type="domain" description="ABC3 transporter permease C-terminal" evidence="8">
    <location>
        <begin position="281"/>
        <end position="394"/>
    </location>
</feature>
<sequence>MFEFKPILNALLRAKSGAILLLLQIAITTAIVSNAAFIIKDRIAYLEQETGLPEQDLFQAEMMMYGGDIDLDKQIERDEALLRNIPGVIDAVHINAVPLSGGGSGGSYTLLPQDQVSQSVSAAYFLADNHVLNTLGVELVAGRNFEESEVIVSNDGAAIAKVALITQAMHDEFFPEGNGLGQTIYRENDPVKIIGIIKLMKGPWLNDKRKDRSLIFPHVRPRTFQKFIIRTKPNERATIMRKIEDVLLAEYPHRVVNSVRGLDELKAKYVAEDTLMVRMLMVLIVILVMITALGIFGLTLFNINKRLKQIGTRRALGARKSAIIRYFLVENALICSVGVVVGSLGAIWMGNKLMALYSVPALSASYIVITSLLVIVMSLLAVVGPAKRAADISPSIATRSI</sequence>
<dbReference type="OrthoDB" id="9770036at2"/>
<dbReference type="GO" id="GO:0005886">
    <property type="term" value="C:plasma membrane"/>
    <property type="evidence" value="ECO:0007669"/>
    <property type="project" value="UniProtKB-SubCell"/>
</dbReference>
<keyword evidence="10" id="KW-0132">Cell division</keyword>
<reference evidence="11" key="2">
    <citation type="submission" date="2019-06" db="EMBL/GenBank/DDBJ databases">
        <title>Co-occurence of chitin degradation, pigmentation and bioactivity in marine Pseudoalteromonas.</title>
        <authorList>
            <person name="Sonnenschein E.C."/>
            <person name="Bech P.K."/>
        </authorList>
    </citation>
    <scope>NUCLEOTIDE SEQUENCE [LARGE SCALE GENOMIC DNA]</scope>
    <source>
        <strain evidence="11">S3790</strain>
    </source>
</reference>
<evidence type="ECO:0000256" key="7">
    <source>
        <dbReference type="SAM" id="Phobius"/>
    </source>
</evidence>
<comment type="caution">
    <text evidence="10">The sequence shown here is derived from an EMBL/GenBank/DDBJ whole genome shotgun (WGS) entry which is preliminary data.</text>
</comment>